<keyword evidence="4" id="KW-0735">Signal-anchor</keyword>
<evidence type="ECO:0000256" key="7">
    <source>
        <dbReference type="SAM" id="Phobius"/>
    </source>
</evidence>
<feature type="transmembrane region" description="Helical" evidence="7">
    <location>
        <begin position="7"/>
        <end position="25"/>
    </location>
</feature>
<evidence type="ECO:0008006" key="10">
    <source>
        <dbReference type="Google" id="ProtNLM"/>
    </source>
</evidence>
<keyword evidence="5 7" id="KW-1133">Transmembrane helix</keyword>
<dbReference type="Proteomes" id="UP001148838">
    <property type="component" value="Unassembled WGS sequence"/>
</dbReference>
<keyword evidence="9" id="KW-1185">Reference proteome</keyword>
<dbReference type="Pfam" id="PF00287">
    <property type="entry name" value="Na_K-ATPase"/>
    <property type="match status" value="2"/>
</dbReference>
<dbReference type="InterPro" id="IPR000402">
    <property type="entry name" value="Na/K_ATPase_sub_beta"/>
</dbReference>
<comment type="similarity">
    <text evidence="2">Belongs to the X(+)/potassium ATPases subunit beta family.</text>
</comment>
<dbReference type="InterPro" id="IPR038702">
    <property type="entry name" value="Na/K_ATPase_sub_beta_sf"/>
</dbReference>
<keyword evidence="3 7" id="KW-0812">Transmembrane</keyword>
<evidence type="ECO:0000313" key="9">
    <source>
        <dbReference type="Proteomes" id="UP001148838"/>
    </source>
</evidence>
<evidence type="ECO:0000256" key="3">
    <source>
        <dbReference type="ARBA" id="ARBA00022692"/>
    </source>
</evidence>
<dbReference type="PANTHER" id="PTHR11523:SF46">
    <property type="entry name" value="SODIUM_POTASSIUM-TRANSPORTING ATPASE SUBUNIT BETA-2"/>
    <property type="match status" value="1"/>
</dbReference>
<reference evidence="8 9" key="1">
    <citation type="journal article" date="2022" name="Allergy">
        <title>Genome assembly and annotation of Periplaneta americana reveal a comprehensive cockroach allergen profile.</title>
        <authorList>
            <person name="Wang L."/>
            <person name="Xiong Q."/>
            <person name="Saelim N."/>
            <person name="Wang L."/>
            <person name="Nong W."/>
            <person name="Wan A.T."/>
            <person name="Shi M."/>
            <person name="Liu X."/>
            <person name="Cao Q."/>
            <person name="Hui J.H.L."/>
            <person name="Sookrung N."/>
            <person name="Leung T.F."/>
            <person name="Tungtrongchitr A."/>
            <person name="Tsui S.K.W."/>
        </authorList>
    </citation>
    <scope>NUCLEOTIDE SEQUENCE [LARGE SCALE GENOMIC DNA]</scope>
    <source>
        <strain evidence="8">PWHHKU_190912</strain>
    </source>
</reference>
<dbReference type="EMBL" id="JAJSOF020000031">
    <property type="protein sequence ID" value="KAJ4431256.1"/>
    <property type="molecule type" value="Genomic_DNA"/>
</dbReference>
<organism evidence="8 9">
    <name type="scientific">Periplaneta americana</name>
    <name type="common">American cockroach</name>
    <name type="synonym">Blatta americana</name>
    <dbReference type="NCBI Taxonomy" id="6978"/>
    <lineage>
        <taxon>Eukaryota</taxon>
        <taxon>Metazoa</taxon>
        <taxon>Ecdysozoa</taxon>
        <taxon>Arthropoda</taxon>
        <taxon>Hexapoda</taxon>
        <taxon>Insecta</taxon>
        <taxon>Pterygota</taxon>
        <taxon>Neoptera</taxon>
        <taxon>Polyneoptera</taxon>
        <taxon>Dictyoptera</taxon>
        <taxon>Blattodea</taxon>
        <taxon>Blattoidea</taxon>
        <taxon>Blattidae</taxon>
        <taxon>Blattinae</taxon>
        <taxon>Periplaneta</taxon>
    </lineage>
</organism>
<evidence type="ECO:0000256" key="1">
    <source>
        <dbReference type="ARBA" id="ARBA00004606"/>
    </source>
</evidence>
<sequence>KIMTFYVIFYSCLAGFFAVCMWGLLQTIDREVPKYQLDRSLIGTSPGNRKSPSISMFISGLSSRPLPPEGRESVMTYKRADNEWTSSSEWLSTFGEFLKGYHYEITPIFQSTLVQSAANICIPLMSCEPTRRAQTLCRPALEYAIRKIQKNREDLELNGLHQLLVYADDVNMSGENPQMIRKNMEIVLKASKKIYLEIIPGKTKYMIMSRDQNIVRIGNIKIGNLSFQKVEKFKYLGAAVTNINDTREEIKRSNNVGNACYYSAEKFLSSSLLSGPMAGLCEGGNETPGKDNESEICAIDVNSWGDCKPNDTIATSPCVYFKLNKVYDWVPEYYKDLGSLPDHMPKQLKDLISQTLSGNPKEMAKVWLSCTGRYEADETNLGEILYYPEQGFPGYFYPFHRQKGFLSPVVAVNFRNAKRKFPILL</sequence>
<name>A0ABQ8SC54_PERAM</name>
<evidence type="ECO:0000313" key="8">
    <source>
        <dbReference type="EMBL" id="KAJ4431256.1"/>
    </source>
</evidence>
<keyword evidence="6 7" id="KW-0472">Membrane</keyword>
<evidence type="ECO:0000256" key="4">
    <source>
        <dbReference type="ARBA" id="ARBA00022968"/>
    </source>
</evidence>
<protein>
    <recommendedName>
        <fullName evidence="10">Reverse transcriptase domain-containing protein</fullName>
    </recommendedName>
</protein>
<evidence type="ECO:0000256" key="5">
    <source>
        <dbReference type="ARBA" id="ARBA00022989"/>
    </source>
</evidence>
<comment type="caution">
    <text evidence="8">The sequence shown here is derived from an EMBL/GenBank/DDBJ whole genome shotgun (WGS) entry which is preliminary data.</text>
</comment>
<dbReference type="Gene3D" id="2.60.40.1660">
    <property type="entry name" value="Na, k-atpase alpha subunit"/>
    <property type="match status" value="1"/>
</dbReference>
<gene>
    <name evidence="8" type="ORF">ANN_19853</name>
</gene>
<evidence type="ECO:0000256" key="2">
    <source>
        <dbReference type="ARBA" id="ARBA00005876"/>
    </source>
</evidence>
<dbReference type="PANTHER" id="PTHR11523">
    <property type="entry name" value="SODIUM/POTASSIUM-DEPENDENT ATPASE BETA SUBUNIT"/>
    <property type="match status" value="1"/>
</dbReference>
<comment type="subcellular location">
    <subcellularLocation>
        <location evidence="1">Membrane</location>
        <topology evidence="1">Single-pass type II membrane protein</topology>
    </subcellularLocation>
</comment>
<evidence type="ECO:0000256" key="6">
    <source>
        <dbReference type="ARBA" id="ARBA00023136"/>
    </source>
</evidence>
<proteinExistence type="inferred from homology"/>
<feature type="non-terminal residue" evidence="8">
    <location>
        <position position="1"/>
    </location>
</feature>
<accession>A0ABQ8SC54</accession>
<dbReference type="Gene3D" id="1.20.5.170">
    <property type="match status" value="1"/>
</dbReference>